<protein>
    <recommendedName>
        <fullName evidence="5">GDSL esterase/lipase</fullName>
    </recommendedName>
</protein>
<comment type="similarity">
    <text evidence="1">Belongs to the 'GDSL' lipolytic enzyme family.</text>
</comment>
<dbReference type="GO" id="GO:0016788">
    <property type="term" value="F:hydrolase activity, acting on ester bonds"/>
    <property type="evidence" value="ECO:0007669"/>
    <property type="project" value="InterPro"/>
</dbReference>
<dbReference type="PANTHER" id="PTHR22835:SF557">
    <property type="entry name" value="LIPASE_HYDROLASE FAMILY PROTEIN, PUTATIVE, EXPRESSED-RELATED"/>
    <property type="match status" value="1"/>
</dbReference>
<dbReference type="AlphaFoldDB" id="A0A9D4V688"/>
<dbReference type="SUPFAM" id="SSF52266">
    <property type="entry name" value="SGNH hydrolase"/>
    <property type="match status" value="1"/>
</dbReference>
<keyword evidence="4" id="KW-1185">Reference proteome</keyword>
<name>A0A9D4V688_ADICA</name>
<keyword evidence="2" id="KW-0732">Signal</keyword>
<organism evidence="3 4">
    <name type="scientific">Adiantum capillus-veneris</name>
    <name type="common">Maidenhair fern</name>
    <dbReference type="NCBI Taxonomy" id="13818"/>
    <lineage>
        <taxon>Eukaryota</taxon>
        <taxon>Viridiplantae</taxon>
        <taxon>Streptophyta</taxon>
        <taxon>Embryophyta</taxon>
        <taxon>Tracheophyta</taxon>
        <taxon>Polypodiopsida</taxon>
        <taxon>Polypodiidae</taxon>
        <taxon>Polypodiales</taxon>
        <taxon>Pteridineae</taxon>
        <taxon>Pteridaceae</taxon>
        <taxon>Vittarioideae</taxon>
        <taxon>Adiantum</taxon>
    </lineage>
</organism>
<proteinExistence type="inferred from homology"/>
<dbReference type="Pfam" id="PF00657">
    <property type="entry name" value="Lipase_GDSL"/>
    <property type="match status" value="1"/>
</dbReference>
<evidence type="ECO:0000256" key="1">
    <source>
        <dbReference type="ARBA" id="ARBA00008668"/>
    </source>
</evidence>
<dbReference type="PANTHER" id="PTHR22835">
    <property type="entry name" value="ZINC FINGER FYVE DOMAIN CONTAINING PROTEIN"/>
    <property type="match status" value="1"/>
</dbReference>
<feature type="chain" id="PRO_5039194950" description="GDSL esterase/lipase" evidence="2">
    <location>
        <begin position="26"/>
        <end position="378"/>
    </location>
</feature>
<evidence type="ECO:0000313" key="4">
    <source>
        <dbReference type="Proteomes" id="UP000886520"/>
    </source>
</evidence>
<dbReference type="EMBL" id="JABFUD020000005">
    <property type="protein sequence ID" value="KAI5080207.1"/>
    <property type="molecule type" value="Genomic_DNA"/>
</dbReference>
<evidence type="ECO:0008006" key="5">
    <source>
        <dbReference type="Google" id="ProtNLM"/>
    </source>
</evidence>
<dbReference type="OrthoDB" id="779507at2759"/>
<evidence type="ECO:0000256" key="2">
    <source>
        <dbReference type="SAM" id="SignalP"/>
    </source>
</evidence>
<feature type="signal peptide" evidence="2">
    <location>
        <begin position="1"/>
        <end position="25"/>
    </location>
</feature>
<accession>A0A9D4V688</accession>
<dbReference type="InterPro" id="IPR036514">
    <property type="entry name" value="SGNH_hydro_sf"/>
</dbReference>
<dbReference type="Proteomes" id="UP000886520">
    <property type="component" value="Chromosome 5"/>
</dbReference>
<comment type="caution">
    <text evidence="3">The sequence shown here is derived from an EMBL/GenBank/DDBJ whole genome shotgun (WGS) entry which is preliminary data.</text>
</comment>
<sequence length="378" mass="41136">MASFAKPQLLALVLCFLISIGTAHGSSFAAGHDCKAFHPIFAFGDSTTDTGNQVRSSANGTFSPAANPPYGSTFFKKATGRYSDGRLMVDFLTSALKEGFLPAHLEAPGKLRNASQNFAVAGATALDLKTLQRLANVTSFTPESLESELAAFSIETAGADFSNALVYFGEIGGNDFNYALAAHRPHKVLNSLFKPITHKISSSLDSLLKRGVKHIVVQGQFPMGCISLYLKTLNGTKTDKHGCIQSVMQISDRHNHKLKRIVHHLAKKHKHANIVFFDTSAAYVHILDHASKYNFTNVQDPCYVGALQQMIMPSTSTSSSSIHAPVINMKACPNPQNYVGWDGIHLTDAMYGKMMKLFLTDPSFSSPFPNFLTKCTKI</sequence>
<dbReference type="InterPro" id="IPR001087">
    <property type="entry name" value="GDSL"/>
</dbReference>
<reference evidence="3 4" key="1">
    <citation type="submission" date="2021-01" db="EMBL/GenBank/DDBJ databases">
        <title>Adiantum capillus-veneris genome.</title>
        <authorList>
            <person name="Fang Y."/>
            <person name="Liao Q."/>
        </authorList>
    </citation>
    <scope>NUCLEOTIDE SEQUENCE [LARGE SCALE GENOMIC DNA]</scope>
    <source>
        <strain evidence="3">H3</strain>
        <tissue evidence="3">Leaf</tissue>
    </source>
</reference>
<gene>
    <name evidence="3" type="ORF">GOP47_0005686</name>
</gene>
<evidence type="ECO:0000313" key="3">
    <source>
        <dbReference type="EMBL" id="KAI5080207.1"/>
    </source>
</evidence>
<dbReference type="Gene3D" id="3.40.50.1110">
    <property type="entry name" value="SGNH hydrolase"/>
    <property type="match status" value="1"/>
</dbReference>